<dbReference type="Proteomes" id="UP000517916">
    <property type="component" value="Unassembled WGS sequence"/>
</dbReference>
<reference evidence="2 3" key="1">
    <citation type="submission" date="2020-08" db="EMBL/GenBank/DDBJ databases">
        <title>Genomic Encyclopedia of Archaeal and Bacterial Type Strains, Phase II (KMG-II): from individual species to whole genera.</title>
        <authorList>
            <person name="Goeker M."/>
        </authorList>
    </citation>
    <scope>NUCLEOTIDE SEQUENCE [LARGE SCALE GENOMIC DNA]</scope>
    <source>
        <strain evidence="2 3">DSM 43850</strain>
    </source>
</reference>
<keyword evidence="3" id="KW-1185">Reference proteome</keyword>
<comment type="caution">
    <text evidence="2">The sequence shown here is derived from an EMBL/GenBank/DDBJ whole genome shotgun (WGS) entry which is preliminary data.</text>
</comment>
<name>A0ABR6BHQ0_9PSEU</name>
<sequence>MNLALDVLLRRLNQVLRGWTAYFKHGSSKATLLPDRMR</sequence>
<dbReference type="RefSeq" id="WP_318296319.1">
    <property type="nucleotide sequence ID" value="NZ_BAAABQ010000009.1"/>
</dbReference>
<evidence type="ECO:0000313" key="3">
    <source>
        <dbReference type="Proteomes" id="UP000517916"/>
    </source>
</evidence>
<protein>
    <recommendedName>
        <fullName evidence="1">Group II intron maturase-specific domain-containing protein</fullName>
    </recommendedName>
</protein>
<dbReference type="EMBL" id="JACJID010000002">
    <property type="protein sequence ID" value="MBA8926413.1"/>
    <property type="molecule type" value="Genomic_DNA"/>
</dbReference>
<proteinExistence type="predicted"/>
<feature type="domain" description="Group II intron maturase-specific" evidence="1">
    <location>
        <begin position="3"/>
        <end position="32"/>
    </location>
</feature>
<dbReference type="Pfam" id="PF08388">
    <property type="entry name" value="GIIM"/>
    <property type="match status" value="1"/>
</dbReference>
<evidence type="ECO:0000259" key="1">
    <source>
        <dbReference type="Pfam" id="PF08388"/>
    </source>
</evidence>
<dbReference type="InterPro" id="IPR013597">
    <property type="entry name" value="Mat_intron_G2"/>
</dbReference>
<organism evidence="2 3">
    <name type="scientific">Kutzneria viridogrisea</name>
    <dbReference type="NCBI Taxonomy" id="47990"/>
    <lineage>
        <taxon>Bacteria</taxon>
        <taxon>Bacillati</taxon>
        <taxon>Actinomycetota</taxon>
        <taxon>Actinomycetes</taxon>
        <taxon>Pseudonocardiales</taxon>
        <taxon>Pseudonocardiaceae</taxon>
        <taxon>Kutzneria</taxon>
    </lineage>
</organism>
<gene>
    <name evidence="2" type="ORF">BC739_003612</name>
</gene>
<accession>A0ABR6BHQ0</accession>
<evidence type="ECO:0000313" key="2">
    <source>
        <dbReference type="EMBL" id="MBA8926413.1"/>
    </source>
</evidence>